<comment type="caution">
    <text evidence="9">The sequence shown here is derived from an EMBL/GenBank/DDBJ whole genome shotgun (WGS) entry which is preliminary data.</text>
</comment>
<evidence type="ECO:0000256" key="4">
    <source>
        <dbReference type="ARBA" id="ARBA00022989"/>
    </source>
</evidence>
<feature type="domain" description="Bulb-type lectin" evidence="7">
    <location>
        <begin position="44"/>
        <end position="181"/>
    </location>
</feature>
<dbReference type="Gene3D" id="2.90.10.10">
    <property type="entry name" value="Bulb-type lectin domain"/>
    <property type="match status" value="1"/>
</dbReference>
<evidence type="ECO:0000313" key="10">
    <source>
        <dbReference type="Proteomes" id="UP000822688"/>
    </source>
</evidence>
<keyword evidence="10" id="KW-1185">Reference proteome</keyword>
<feature type="domain" description="Apple" evidence="8">
    <location>
        <begin position="381"/>
        <end position="456"/>
    </location>
</feature>
<dbReference type="Proteomes" id="UP000822688">
    <property type="component" value="Chromosome 4"/>
</dbReference>
<organism evidence="9 10">
    <name type="scientific">Ceratodon purpureus</name>
    <name type="common">Fire moss</name>
    <name type="synonym">Dicranum purpureum</name>
    <dbReference type="NCBI Taxonomy" id="3225"/>
    <lineage>
        <taxon>Eukaryota</taxon>
        <taxon>Viridiplantae</taxon>
        <taxon>Streptophyta</taxon>
        <taxon>Embryophyta</taxon>
        <taxon>Bryophyta</taxon>
        <taxon>Bryophytina</taxon>
        <taxon>Bryopsida</taxon>
        <taxon>Dicranidae</taxon>
        <taxon>Pseudoditrichales</taxon>
        <taxon>Ditrichaceae</taxon>
        <taxon>Ceratodon</taxon>
    </lineage>
</organism>
<dbReference type="GO" id="GO:0016020">
    <property type="term" value="C:membrane"/>
    <property type="evidence" value="ECO:0007669"/>
    <property type="project" value="UniProtKB-SubCell"/>
</dbReference>
<dbReference type="AlphaFoldDB" id="A0A8T0IC08"/>
<evidence type="ECO:0000256" key="3">
    <source>
        <dbReference type="ARBA" id="ARBA00022729"/>
    </source>
</evidence>
<gene>
    <name evidence="9" type="ORF">KC19_4G179600</name>
</gene>
<sequence>MQSLRGFGAGPKLVAIAIVLLATSCLGQGVTTPPTSRGTGYTASVDLKLPKTSTGRAKAVLESGRFQLWLEGDDLNKCSLSVREKYTGRGAPQDRPLDRGYLLWSANYYSHTPTGADKCTLTFTAQGDLQLSILYKGKTSVTWSSNTAGKGVTKMALETAPDNGNFKLVTASNKAIFQSYNVKEWLVLKGEKFWAGQLLKSPDQVYPDTDTRVLAVGGTYIMAIKGGDLQLLINGPNPQVFWSLKKTSGFQGDLSKVSYAAIVEDDTQGIGLYTSAGKLVYRIAVPPWVPQYGADWHFGIDFYGNLKYYLMYKGASWGYGWQAFDDYCDLPNFCGRYGICTSSSDQFGQFTNNCTGCPSGFKVDSSTKPAGCTRKTSINKCNHTKYLELPGYESAYTFYVTPTRVSLDACKASCSSDCNCDGVFYNGKAGNCFKQSQFLTLKKTTVNTGTVAYIKV</sequence>
<dbReference type="PROSITE" id="PS51257">
    <property type="entry name" value="PROKAR_LIPOPROTEIN"/>
    <property type="match status" value="1"/>
</dbReference>
<evidence type="ECO:0000256" key="6">
    <source>
        <dbReference type="SAM" id="SignalP"/>
    </source>
</evidence>
<dbReference type="PROSITE" id="PS50927">
    <property type="entry name" value="BULB_LECTIN"/>
    <property type="match status" value="1"/>
</dbReference>
<dbReference type="PANTHER" id="PTHR47974:SF9">
    <property type="entry name" value="RECEPTOR-LIKE SERINE_THREONINE-PROTEIN KINASE"/>
    <property type="match status" value="1"/>
</dbReference>
<feature type="chain" id="PRO_5035944982" evidence="6">
    <location>
        <begin position="28"/>
        <end position="456"/>
    </location>
</feature>
<keyword evidence="5" id="KW-0472">Membrane</keyword>
<evidence type="ECO:0000313" key="9">
    <source>
        <dbReference type="EMBL" id="KAG0580525.1"/>
    </source>
</evidence>
<reference evidence="9" key="1">
    <citation type="submission" date="2020-06" db="EMBL/GenBank/DDBJ databases">
        <title>WGS assembly of Ceratodon purpureus strain R40.</title>
        <authorList>
            <person name="Carey S.B."/>
            <person name="Jenkins J."/>
            <person name="Shu S."/>
            <person name="Lovell J.T."/>
            <person name="Sreedasyam A."/>
            <person name="Maumus F."/>
            <person name="Tiley G.P."/>
            <person name="Fernandez-Pozo N."/>
            <person name="Barry K."/>
            <person name="Chen C."/>
            <person name="Wang M."/>
            <person name="Lipzen A."/>
            <person name="Daum C."/>
            <person name="Saski C.A."/>
            <person name="Payton A.C."/>
            <person name="Mcbreen J.C."/>
            <person name="Conrad R.E."/>
            <person name="Kollar L.M."/>
            <person name="Olsson S."/>
            <person name="Huttunen S."/>
            <person name="Landis J.B."/>
            <person name="Wickett N.J."/>
            <person name="Johnson M.G."/>
            <person name="Rensing S.A."/>
            <person name="Grimwood J."/>
            <person name="Schmutz J."/>
            <person name="Mcdaniel S.F."/>
        </authorList>
    </citation>
    <scope>NUCLEOTIDE SEQUENCE</scope>
    <source>
        <strain evidence="9">R40</strain>
    </source>
</reference>
<dbReference type="SUPFAM" id="SSF51110">
    <property type="entry name" value="alpha-D-mannose-specific plant lectins"/>
    <property type="match status" value="1"/>
</dbReference>
<evidence type="ECO:0000259" key="7">
    <source>
        <dbReference type="PROSITE" id="PS50927"/>
    </source>
</evidence>
<dbReference type="InterPro" id="IPR003609">
    <property type="entry name" value="Pan_app"/>
</dbReference>
<feature type="signal peptide" evidence="6">
    <location>
        <begin position="1"/>
        <end position="27"/>
    </location>
</feature>
<dbReference type="PANTHER" id="PTHR47974">
    <property type="entry name" value="OS07G0415500 PROTEIN"/>
    <property type="match status" value="1"/>
</dbReference>
<comment type="subcellular location">
    <subcellularLocation>
        <location evidence="1">Membrane</location>
        <topology evidence="1">Single-pass membrane protein</topology>
    </subcellularLocation>
</comment>
<evidence type="ECO:0000256" key="5">
    <source>
        <dbReference type="ARBA" id="ARBA00023136"/>
    </source>
</evidence>
<keyword evidence="2" id="KW-0812">Transmembrane</keyword>
<proteinExistence type="predicted"/>
<evidence type="ECO:0000259" key="8">
    <source>
        <dbReference type="PROSITE" id="PS50948"/>
    </source>
</evidence>
<name>A0A8T0IC08_CERPU</name>
<dbReference type="InterPro" id="IPR036426">
    <property type="entry name" value="Bulb-type_lectin_dom_sf"/>
</dbReference>
<dbReference type="InterPro" id="IPR001480">
    <property type="entry name" value="Bulb-type_lectin_dom"/>
</dbReference>
<protein>
    <submittedName>
        <fullName evidence="9">Uncharacterized protein</fullName>
    </submittedName>
</protein>
<keyword evidence="3 6" id="KW-0732">Signal</keyword>
<evidence type="ECO:0000256" key="1">
    <source>
        <dbReference type="ARBA" id="ARBA00004167"/>
    </source>
</evidence>
<evidence type="ECO:0000256" key="2">
    <source>
        <dbReference type="ARBA" id="ARBA00022692"/>
    </source>
</evidence>
<dbReference type="EMBL" id="CM026424">
    <property type="protein sequence ID" value="KAG0580525.1"/>
    <property type="molecule type" value="Genomic_DNA"/>
</dbReference>
<keyword evidence="4" id="KW-1133">Transmembrane helix</keyword>
<accession>A0A8T0IC08</accession>
<dbReference type="PROSITE" id="PS50948">
    <property type="entry name" value="PAN"/>
    <property type="match status" value="1"/>
</dbReference>